<proteinExistence type="predicted"/>
<evidence type="ECO:0000313" key="3">
    <source>
        <dbReference type="Proteomes" id="UP000283269"/>
    </source>
</evidence>
<protein>
    <recommendedName>
        <fullName evidence="1">Protein kinase domain-containing protein</fullName>
    </recommendedName>
</protein>
<dbReference type="PANTHER" id="PTHR44167">
    <property type="entry name" value="OVARIAN-SPECIFIC SERINE/THREONINE-PROTEIN KINASE LOK-RELATED"/>
    <property type="match status" value="1"/>
</dbReference>
<dbReference type="GO" id="GO:0044773">
    <property type="term" value="P:mitotic DNA damage checkpoint signaling"/>
    <property type="evidence" value="ECO:0007669"/>
    <property type="project" value="TreeGrafter"/>
</dbReference>
<dbReference type="Pfam" id="PF07714">
    <property type="entry name" value="PK_Tyr_Ser-Thr"/>
    <property type="match status" value="1"/>
</dbReference>
<dbReference type="AlphaFoldDB" id="A0A409WJZ0"/>
<dbReference type="GO" id="GO:0004674">
    <property type="term" value="F:protein serine/threonine kinase activity"/>
    <property type="evidence" value="ECO:0007669"/>
    <property type="project" value="TreeGrafter"/>
</dbReference>
<dbReference type="Proteomes" id="UP000283269">
    <property type="component" value="Unassembled WGS sequence"/>
</dbReference>
<dbReference type="PROSITE" id="PS00109">
    <property type="entry name" value="PROTEIN_KINASE_TYR"/>
    <property type="match status" value="1"/>
</dbReference>
<feature type="domain" description="Protein kinase" evidence="1">
    <location>
        <begin position="69"/>
        <end position="324"/>
    </location>
</feature>
<dbReference type="EMBL" id="NHYD01003404">
    <property type="protein sequence ID" value="PPQ78844.1"/>
    <property type="molecule type" value="Genomic_DNA"/>
</dbReference>
<sequence>MENRVARFNFWDSPSTAQWFKGHGYTLYQRVNNSAVLRPTFPSEFDSNNADYPYAYCDSETSRSNEQPLEVYESRGKIAYAQDSLNRHVVIKIVPAGTEEYRILRFLNEQKLETLKDNCVIPVLDLLPVEGFWFVVMPRWGYSINLPYMGYMHEVVTIIHSLLKVGLVVCLFCVTDGFRKQGLAYLHEHNIVHGDIAQRNFLVNHFSCETHQNQKRANLRSNQRLLYAIIDFDFSVMLSPEADRNQLRLPYYESWSTYHPAKDTHAGEFDFNPFIFDVGVMGVLLCVEFQRMSQKLPILAPLLDRMTTWDLERRFTASEALHFFEERLSEITKDQLQLQVDKDTDPQYYDEYDRWTGLSPDFVEKWKAYRTPPLPWHMRFLRRICQVPYISHIVPRTRLFFYRLSLLCRRLLAKIFPSKIASPL</sequence>
<dbReference type="InterPro" id="IPR008266">
    <property type="entry name" value="Tyr_kinase_AS"/>
</dbReference>
<dbReference type="InterPro" id="IPR000719">
    <property type="entry name" value="Prot_kinase_dom"/>
</dbReference>
<dbReference type="SUPFAM" id="SSF56112">
    <property type="entry name" value="Protein kinase-like (PK-like)"/>
    <property type="match status" value="1"/>
</dbReference>
<comment type="caution">
    <text evidence="2">The sequence shown here is derived from an EMBL/GenBank/DDBJ whole genome shotgun (WGS) entry which is preliminary data.</text>
</comment>
<dbReference type="GO" id="GO:0005524">
    <property type="term" value="F:ATP binding"/>
    <property type="evidence" value="ECO:0007669"/>
    <property type="project" value="InterPro"/>
</dbReference>
<dbReference type="OrthoDB" id="2722301at2759"/>
<dbReference type="SMART" id="SM00220">
    <property type="entry name" value="S_TKc"/>
    <property type="match status" value="1"/>
</dbReference>
<name>A0A409WJZ0_PSICY</name>
<dbReference type="InterPro" id="IPR011009">
    <property type="entry name" value="Kinase-like_dom_sf"/>
</dbReference>
<gene>
    <name evidence="2" type="ORF">CVT25_010630</name>
</gene>
<accession>A0A409WJZ0</accession>
<evidence type="ECO:0000259" key="1">
    <source>
        <dbReference type="SMART" id="SM00220"/>
    </source>
</evidence>
<organism evidence="2 3">
    <name type="scientific">Psilocybe cyanescens</name>
    <dbReference type="NCBI Taxonomy" id="93625"/>
    <lineage>
        <taxon>Eukaryota</taxon>
        <taxon>Fungi</taxon>
        <taxon>Dikarya</taxon>
        <taxon>Basidiomycota</taxon>
        <taxon>Agaricomycotina</taxon>
        <taxon>Agaricomycetes</taxon>
        <taxon>Agaricomycetidae</taxon>
        <taxon>Agaricales</taxon>
        <taxon>Agaricineae</taxon>
        <taxon>Strophariaceae</taxon>
        <taxon>Psilocybe</taxon>
    </lineage>
</organism>
<dbReference type="GO" id="GO:0005634">
    <property type="term" value="C:nucleus"/>
    <property type="evidence" value="ECO:0007669"/>
    <property type="project" value="TreeGrafter"/>
</dbReference>
<dbReference type="InterPro" id="IPR001245">
    <property type="entry name" value="Ser-Thr/Tyr_kinase_cat_dom"/>
</dbReference>
<keyword evidence="3" id="KW-1185">Reference proteome</keyword>
<dbReference type="InParanoid" id="A0A409WJZ0"/>
<evidence type="ECO:0000313" key="2">
    <source>
        <dbReference type="EMBL" id="PPQ78844.1"/>
    </source>
</evidence>
<dbReference type="PANTHER" id="PTHR44167:SF30">
    <property type="entry name" value="PHOSPHORYLASE KINASE"/>
    <property type="match status" value="1"/>
</dbReference>
<dbReference type="Gene3D" id="1.10.510.10">
    <property type="entry name" value="Transferase(Phosphotransferase) domain 1"/>
    <property type="match status" value="1"/>
</dbReference>
<reference evidence="2 3" key="1">
    <citation type="journal article" date="2018" name="Evol. Lett.">
        <title>Horizontal gene cluster transfer increased hallucinogenic mushroom diversity.</title>
        <authorList>
            <person name="Reynolds H.T."/>
            <person name="Vijayakumar V."/>
            <person name="Gluck-Thaler E."/>
            <person name="Korotkin H.B."/>
            <person name="Matheny P.B."/>
            <person name="Slot J.C."/>
        </authorList>
    </citation>
    <scope>NUCLEOTIDE SEQUENCE [LARGE SCALE GENOMIC DNA]</scope>
    <source>
        <strain evidence="2 3">2631</strain>
    </source>
</reference>